<dbReference type="AlphaFoldDB" id="A0A485C668"/>
<proteinExistence type="predicted"/>
<dbReference type="Pfam" id="PF12917">
    <property type="entry name" value="YfbR-like"/>
    <property type="match status" value="1"/>
</dbReference>
<organism evidence="1 2">
    <name type="scientific">Raoultella planticola</name>
    <name type="common">Klebsiella planticola</name>
    <dbReference type="NCBI Taxonomy" id="575"/>
    <lineage>
        <taxon>Bacteria</taxon>
        <taxon>Pseudomonadati</taxon>
        <taxon>Pseudomonadota</taxon>
        <taxon>Gammaproteobacteria</taxon>
        <taxon>Enterobacterales</taxon>
        <taxon>Enterobacteriaceae</taxon>
        <taxon>Klebsiella/Raoultella group</taxon>
        <taxon>Raoultella</taxon>
    </lineage>
</organism>
<dbReference type="Gene3D" id="1.10.3210.10">
    <property type="entry name" value="Hypothetical protein af1432"/>
    <property type="match status" value="1"/>
</dbReference>
<dbReference type="EC" id="3.1.3.5" evidence="1"/>
<reference evidence="1 2" key="1">
    <citation type="submission" date="2019-03" db="EMBL/GenBank/DDBJ databases">
        <authorList>
            <consortium name="Pathogen Informatics"/>
        </authorList>
    </citation>
    <scope>NUCLEOTIDE SEQUENCE [LARGE SCALE GENOMIC DNA]</scope>
    <source>
        <strain evidence="1 2">NCTC12998</strain>
    </source>
</reference>
<gene>
    <name evidence="1" type="primary">yfbR</name>
    <name evidence="1" type="ORF">NCTC12998_05468</name>
</gene>
<dbReference type="EMBL" id="CAADJE010000025">
    <property type="protein sequence ID" value="VFS80233.1"/>
    <property type="molecule type" value="Genomic_DNA"/>
</dbReference>
<evidence type="ECO:0000313" key="2">
    <source>
        <dbReference type="Proteomes" id="UP000345637"/>
    </source>
</evidence>
<sequence length="56" mass="6538">MSQSHFFAHLSRLKLINRWPLMRNVRTENVSEHSLQVAMVAHALAAIKKPDVWWQG</sequence>
<protein>
    <submittedName>
        <fullName evidence="1">5'-nucleotidase yfbR</fullName>
        <ecNumber evidence="1">3.1.3.5</ecNumber>
    </submittedName>
</protein>
<accession>A0A485C668</accession>
<dbReference type="SUPFAM" id="SSF109604">
    <property type="entry name" value="HD-domain/PDEase-like"/>
    <property type="match status" value="1"/>
</dbReference>
<name>A0A485C668_RAOPL</name>
<dbReference type="GO" id="GO:0008253">
    <property type="term" value="F:5'-nucleotidase activity"/>
    <property type="evidence" value="ECO:0007669"/>
    <property type="project" value="UniProtKB-EC"/>
</dbReference>
<evidence type="ECO:0000313" key="1">
    <source>
        <dbReference type="EMBL" id="VFS80233.1"/>
    </source>
</evidence>
<keyword evidence="1" id="KW-0378">Hydrolase</keyword>
<dbReference type="Proteomes" id="UP000345637">
    <property type="component" value="Unassembled WGS sequence"/>
</dbReference>